<evidence type="ECO:0000256" key="2">
    <source>
        <dbReference type="ARBA" id="ARBA00012438"/>
    </source>
</evidence>
<dbReference type="InterPro" id="IPR011990">
    <property type="entry name" value="TPR-like_helical_dom_sf"/>
</dbReference>
<evidence type="ECO:0000313" key="8">
    <source>
        <dbReference type="Proteomes" id="UP001336835"/>
    </source>
</evidence>
<dbReference type="Proteomes" id="UP001336835">
    <property type="component" value="Unassembled WGS sequence"/>
</dbReference>
<dbReference type="PANTHER" id="PTHR43547">
    <property type="entry name" value="TWO-COMPONENT HISTIDINE KINASE"/>
    <property type="match status" value="1"/>
</dbReference>
<keyword evidence="5" id="KW-0812">Transmembrane</keyword>
<dbReference type="InterPro" id="IPR004358">
    <property type="entry name" value="Sig_transdc_His_kin-like_C"/>
</dbReference>
<dbReference type="Pfam" id="PF02518">
    <property type="entry name" value="HATPase_c"/>
    <property type="match status" value="1"/>
</dbReference>
<proteinExistence type="predicted"/>
<keyword evidence="3" id="KW-0597">Phosphoprotein</keyword>
<dbReference type="InterPro" id="IPR005467">
    <property type="entry name" value="His_kinase_dom"/>
</dbReference>
<evidence type="ECO:0000259" key="6">
    <source>
        <dbReference type="PROSITE" id="PS50109"/>
    </source>
</evidence>
<dbReference type="InterPro" id="IPR036097">
    <property type="entry name" value="HisK_dim/P_sf"/>
</dbReference>
<organism evidence="7 8">
    <name type="scientific">Pedobacter albus</name>
    <dbReference type="NCBI Taxonomy" id="3113905"/>
    <lineage>
        <taxon>Bacteria</taxon>
        <taxon>Pseudomonadati</taxon>
        <taxon>Bacteroidota</taxon>
        <taxon>Sphingobacteriia</taxon>
        <taxon>Sphingobacteriales</taxon>
        <taxon>Sphingobacteriaceae</taxon>
        <taxon>Pedobacter</taxon>
    </lineage>
</organism>
<dbReference type="SMART" id="SM00388">
    <property type="entry name" value="HisKA"/>
    <property type="match status" value="1"/>
</dbReference>
<evidence type="ECO:0000313" key="7">
    <source>
        <dbReference type="EMBL" id="MEE1944872.1"/>
    </source>
</evidence>
<feature type="transmembrane region" description="Helical" evidence="5">
    <location>
        <begin position="417"/>
        <end position="440"/>
    </location>
</feature>
<dbReference type="Gene3D" id="1.10.287.130">
    <property type="match status" value="1"/>
</dbReference>
<accession>A0ABU7I686</accession>
<keyword evidence="5" id="KW-0472">Membrane</keyword>
<reference evidence="7 8" key="1">
    <citation type="submission" date="2024-01" db="EMBL/GenBank/DDBJ databases">
        <title>Pedobacter sp. nov., isolated from fresh soil.</title>
        <authorList>
            <person name="Le N.T.T."/>
        </authorList>
    </citation>
    <scope>NUCLEOTIDE SEQUENCE [LARGE SCALE GENOMIC DNA]</scope>
    <source>
        <strain evidence="7 8">KR3-3</strain>
    </source>
</reference>
<sequence length="712" mass="80346">MYCLYPTFKFFKQFWWALVCVGLFFAVSCRRAVEPAQNHDAKVDSAFDVVNGLLNSGEINRSILYVDSVYSTFPNPGSLDRWKKYSFLSNFYLYYDVAPFKAEKYVDSMFAMLKNKGSQYNTEYALTLFAKGDVLRAQHRYDKAFESYYQGHSFAKENLDSCQVASFSAKLGLVRFVQQHYLKAVPYFKQTLKEMASCTDSSTFENQFITPQSTYNSIALCFERANQPDSALQYYLRGLAFIRRAEPKYPSRKAYIETAKGVFYGNLGGLYSRMKDYAHAEKYLNMSIGINDRPGYAIGDAQTAKAKLADLYLRTHRVATAKNAIAELENNLAARQGENDANLNLRNWLYQLKSRYFESVGDTNRAYRSMLKYNALKDSLLAVNSELKSADLDVAFKQAEQQHLLALVKRDRHLKTVYLVATAIISVMVIVILLMVWLSLKRSRINVANLTALNKRVIEQNEQLQRTLSILEQSQLDHAQLMKLVAHDLRSPIGAIDMLADMLLTKNTLHATEKELVDLMKQSTEDCLNLVAQLLQPAVTVDALKKEPEDLYGMLNYCIAQLKLKAETKSQQLLLHGQSLVVSVNAVQLWRVISNLIGNAIKFSYAHTVIEISLSHTDSDALISVKDSGIGIPDELKESIFDIYSKSTRVGTAGEQTFGLGLAISRQIIEAHNGKIWFESEVGVGTVFYVALPLDKPELALPKAEPQTVTSK</sequence>
<comment type="catalytic activity">
    <reaction evidence="1">
        <text>ATP + protein L-histidine = ADP + protein N-phospho-L-histidine.</text>
        <dbReference type="EC" id="2.7.13.3"/>
    </reaction>
</comment>
<dbReference type="RefSeq" id="WP_330107231.1">
    <property type="nucleotide sequence ID" value="NZ_JAZDQT010000001.1"/>
</dbReference>
<evidence type="ECO:0000256" key="5">
    <source>
        <dbReference type="SAM" id="Phobius"/>
    </source>
</evidence>
<dbReference type="Pfam" id="PF00512">
    <property type="entry name" value="HisKA"/>
    <property type="match status" value="1"/>
</dbReference>
<feature type="domain" description="Histidine kinase" evidence="6">
    <location>
        <begin position="484"/>
        <end position="696"/>
    </location>
</feature>
<dbReference type="EMBL" id="JAZDQT010000001">
    <property type="protein sequence ID" value="MEE1944872.1"/>
    <property type="molecule type" value="Genomic_DNA"/>
</dbReference>
<evidence type="ECO:0000256" key="4">
    <source>
        <dbReference type="SAM" id="Coils"/>
    </source>
</evidence>
<dbReference type="InterPro" id="IPR003594">
    <property type="entry name" value="HATPase_dom"/>
</dbReference>
<dbReference type="Gene3D" id="1.25.40.10">
    <property type="entry name" value="Tetratricopeptide repeat domain"/>
    <property type="match status" value="2"/>
</dbReference>
<evidence type="ECO:0000256" key="3">
    <source>
        <dbReference type="ARBA" id="ARBA00022553"/>
    </source>
</evidence>
<dbReference type="PANTHER" id="PTHR43547:SF2">
    <property type="entry name" value="HYBRID SIGNAL TRANSDUCTION HISTIDINE KINASE C"/>
    <property type="match status" value="1"/>
</dbReference>
<dbReference type="Gene3D" id="3.30.565.10">
    <property type="entry name" value="Histidine kinase-like ATPase, C-terminal domain"/>
    <property type="match status" value="1"/>
</dbReference>
<dbReference type="SUPFAM" id="SSF47384">
    <property type="entry name" value="Homodimeric domain of signal transducing histidine kinase"/>
    <property type="match status" value="1"/>
</dbReference>
<comment type="caution">
    <text evidence="7">The sequence shown here is derived from an EMBL/GenBank/DDBJ whole genome shotgun (WGS) entry which is preliminary data.</text>
</comment>
<feature type="coiled-coil region" evidence="4">
    <location>
        <begin position="447"/>
        <end position="474"/>
    </location>
</feature>
<gene>
    <name evidence="7" type="ORF">VRU48_07135</name>
</gene>
<dbReference type="CDD" id="cd00075">
    <property type="entry name" value="HATPase"/>
    <property type="match status" value="1"/>
</dbReference>
<keyword evidence="7" id="KW-0418">Kinase</keyword>
<keyword evidence="8" id="KW-1185">Reference proteome</keyword>
<dbReference type="InterPro" id="IPR003661">
    <property type="entry name" value="HisK_dim/P_dom"/>
</dbReference>
<dbReference type="SMART" id="SM00387">
    <property type="entry name" value="HATPase_c"/>
    <property type="match status" value="1"/>
</dbReference>
<dbReference type="PRINTS" id="PR00344">
    <property type="entry name" value="BCTRLSENSOR"/>
</dbReference>
<protein>
    <recommendedName>
        <fullName evidence="2">histidine kinase</fullName>
        <ecNumber evidence="2">2.7.13.3</ecNumber>
    </recommendedName>
</protein>
<name>A0ABU7I686_9SPHI</name>
<dbReference type="InterPro" id="IPR036890">
    <property type="entry name" value="HATPase_C_sf"/>
</dbReference>
<keyword evidence="5" id="KW-1133">Transmembrane helix</keyword>
<dbReference type="SUPFAM" id="SSF55874">
    <property type="entry name" value="ATPase domain of HSP90 chaperone/DNA topoisomerase II/histidine kinase"/>
    <property type="match status" value="1"/>
</dbReference>
<dbReference type="CDD" id="cd00082">
    <property type="entry name" value="HisKA"/>
    <property type="match status" value="1"/>
</dbReference>
<dbReference type="EC" id="2.7.13.3" evidence="2"/>
<evidence type="ECO:0000256" key="1">
    <source>
        <dbReference type="ARBA" id="ARBA00000085"/>
    </source>
</evidence>
<dbReference type="PROSITE" id="PS50109">
    <property type="entry name" value="HIS_KIN"/>
    <property type="match status" value="1"/>
</dbReference>
<dbReference type="SUPFAM" id="SSF48452">
    <property type="entry name" value="TPR-like"/>
    <property type="match status" value="1"/>
</dbReference>
<dbReference type="GO" id="GO:0016301">
    <property type="term" value="F:kinase activity"/>
    <property type="evidence" value="ECO:0007669"/>
    <property type="project" value="UniProtKB-KW"/>
</dbReference>
<keyword evidence="7" id="KW-0808">Transferase</keyword>
<keyword evidence="4" id="KW-0175">Coiled coil</keyword>
<feature type="transmembrane region" description="Helical" evidence="5">
    <location>
        <begin position="14"/>
        <end position="33"/>
    </location>
</feature>
<dbReference type="SMART" id="SM00028">
    <property type="entry name" value="TPR"/>
    <property type="match status" value="4"/>
</dbReference>
<dbReference type="InterPro" id="IPR019734">
    <property type="entry name" value="TPR_rpt"/>
</dbReference>